<dbReference type="PATRIC" id="fig|186479.3.peg.5626"/>
<keyword evidence="1 2" id="KW-0238">DNA-binding</keyword>
<name>A0A0P9D6V0_9CHLR</name>
<gene>
    <name evidence="4" type="ORF">SE17_38615</name>
</gene>
<evidence type="ECO:0000259" key="3">
    <source>
        <dbReference type="PROSITE" id="PS50977"/>
    </source>
</evidence>
<evidence type="ECO:0000313" key="5">
    <source>
        <dbReference type="Proteomes" id="UP000050509"/>
    </source>
</evidence>
<dbReference type="SUPFAM" id="SSF48498">
    <property type="entry name" value="Tetracyclin repressor-like, C-terminal domain"/>
    <property type="match status" value="1"/>
</dbReference>
<dbReference type="Proteomes" id="UP000050509">
    <property type="component" value="Unassembled WGS sequence"/>
</dbReference>
<organism evidence="4 5">
    <name type="scientific">Kouleothrix aurantiaca</name>
    <dbReference type="NCBI Taxonomy" id="186479"/>
    <lineage>
        <taxon>Bacteria</taxon>
        <taxon>Bacillati</taxon>
        <taxon>Chloroflexota</taxon>
        <taxon>Chloroflexia</taxon>
        <taxon>Chloroflexales</taxon>
        <taxon>Roseiflexineae</taxon>
        <taxon>Roseiflexaceae</taxon>
        <taxon>Kouleothrix</taxon>
    </lineage>
</organism>
<sequence>VFAARGVWLAPTSAISRAAGVAEGTLFTYFATKDALANELYRVLKHDLADALLNDFPETAPMRSKLQHLWNHYVDWGVANPDKIKVLAQLQVSDQITAESQAIGAAPFATIEQLANEGVASGLVANYPIPFVAALFNSMVETTMDAMAAGTGEQDYRAAGFEIFWRGITTG</sequence>
<dbReference type="SUPFAM" id="SSF46689">
    <property type="entry name" value="Homeodomain-like"/>
    <property type="match status" value="1"/>
</dbReference>
<evidence type="ECO:0000256" key="2">
    <source>
        <dbReference type="PROSITE-ProRule" id="PRU00335"/>
    </source>
</evidence>
<dbReference type="AlphaFoldDB" id="A0A0P9D6V0"/>
<dbReference type="InterPro" id="IPR050109">
    <property type="entry name" value="HTH-type_TetR-like_transc_reg"/>
</dbReference>
<accession>A0A0P9D6V0</accession>
<proteinExistence type="predicted"/>
<reference evidence="4 5" key="1">
    <citation type="submission" date="2015-09" db="EMBL/GenBank/DDBJ databases">
        <title>Draft genome sequence of Kouleothrix aurantiaca JCM 19913.</title>
        <authorList>
            <person name="Hemp J."/>
        </authorList>
    </citation>
    <scope>NUCLEOTIDE SEQUENCE [LARGE SCALE GENOMIC DNA]</scope>
    <source>
        <strain evidence="4 5">COM-B</strain>
    </source>
</reference>
<dbReference type="Gene3D" id="1.10.357.10">
    <property type="entry name" value="Tetracycline Repressor, domain 2"/>
    <property type="match status" value="1"/>
</dbReference>
<comment type="caution">
    <text evidence="4">The sequence shown here is derived from an EMBL/GenBank/DDBJ whole genome shotgun (WGS) entry which is preliminary data.</text>
</comment>
<dbReference type="PROSITE" id="PS50977">
    <property type="entry name" value="HTH_TETR_2"/>
    <property type="match status" value="1"/>
</dbReference>
<dbReference type="GO" id="GO:0003677">
    <property type="term" value="F:DNA binding"/>
    <property type="evidence" value="ECO:0007669"/>
    <property type="project" value="UniProtKB-UniRule"/>
</dbReference>
<dbReference type="InterPro" id="IPR001647">
    <property type="entry name" value="HTH_TetR"/>
</dbReference>
<dbReference type="PANTHER" id="PTHR30055:SF222">
    <property type="entry name" value="REGULATORY PROTEIN"/>
    <property type="match status" value="1"/>
</dbReference>
<feature type="DNA-binding region" description="H-T-H motif" evidence="2">
    <location>
        <begin position="11"/>
        <end position="30"/>
    </location>
</feature>
<dbReference type="GO" id="GO:0006355">
    <property type="term" value="P:regulation of DNA-templated transcription"/>
    <property type="evidence" value="ECO:0007669"/>
    <property type="project" value="UniProtKB-ARBA"/>
</dbReference>
<dbReference type="PANTHER" id="PTHR30055">
    <property type="entry name" value="HTH-TYPE TRANSCRIPTIONAL REGULATOR RUTR"/>
    <property type="match status" value="1"/>
</dbReference>
<feature type="non-terminal residue" evidence="4">
    <location>
        <position position="1"/>
    </location>
</feature>
<evidence type="ECO:0000256" key="1">
    <source>
        <dbReference type="ARBA" id="ARBA00023125"/>
    </source>
</evidence>
<evidence type="ECO:0000313" key="4">
    <source>
        <dbReference type="EMBL" id="KPV48335.1"/>
    </source>
</evidence>
<keyword evidence="5" id="KW-1185">Reference proteome</keyword>
<dbReference type="EMBL" id="LJCR01002734">
    <property type="protein sequence ID" value="KPV48335.1"/>
    <property type="molecule type" value="Genomic_DNA"/>
</dbReference>
<feature type="domain" description="HTH tetR-type" evidence="3">
    <location>
        <begin position="1"/>
        <end position="48"/>
    </location>
</feature>
<dbReference type="InterPro" id="IPR036271">
    <property type="entry name" value="Tet_transcr_reg_TetR-rel_C_sf"/>
</dbReference>
<protein>
    <recommendedName>
        <fullName evidence="3">HTH tetR-type domain-containing protein</fullName>
    </recommendedName>
</protein>
<dbReference type="Pfam" id="PF00440">
    <property type="entry name" value="TetR_N"/>
    <property type="match status" value="1"/>
</dbReference>
<dbReference type="InterPro" id="IPR009057">
    <property type="entry name" value="Homeodomain-like_sf"/>
</dbReference>